<organism evidence="2 3">
    <name type="scientific">Achlya hypogyna</name>
    <name type="common">Oomycete</name>
    <name type="synonym">Protoachlya hypogyna</name>
    <dbReference type="NCBI Taxonomy" id="1202772"/>
    <lineage>
        <taxon>Eukaryota</taxon>
        <taxon>Sar</taxon>
        <taxon>Stramenopiles</taxon>
        <taxon>Oomycota</taxon>
        <taxon>Saprolegniomycetes</taxon>
        <taxon>Saprolegniales</taxon>
        <taxon>Achlyaceae</taxon>
        <taxon>Achlya</taxon>
    </lineage>
</organism>
<comment type="caution">
    <text evidence="2">The sequence shown here is derived from an EMBL/GenBank/DDBJ whole genome shotgun (WGS) entry which is preliminary data.</text>
</comment>
<evidence type="ECO:0000313" key="3">
    <source>
        <dbReference type="Proteomes" id="UP000243579"/>
    </source>
</evidence>
<feature type="region of interest" description="Disordered" evidence="1">
    <location>
        <begin position="56"/>
        <end position="80"/>
    </location>
</feature>
<keyword evidence="3" id="KW-1185">Reference proteome</keyword>
<evidence type="ECO:0000256" key="1">
    <source>
        <dbReference type="SAM" id="MobiDB-lite"/>
    </source>
</evidence>
<name>A0A1V9ZT36_ACHHY</name>
<proteinExistence type="predicted"/>
<sequence length="102" mass="11172">MDGKATAATLKRLHAALEEDHMELARRYAMVKARITKAAIERELLIDELCRYPASDFDSDSDDDDQEDTAATSSGTTDVASGVKADIKVEVKVEVKSEAIQE</sequence>
<feature type="compositionally biased region" description="Acidic residues" evidence="1">
    <location>
        <begin position="57"/>
        <end position="68"/>
    </location>
</feature>
<dbReference type="OrthoDB" id="79341at2759"/>
<dbReference type="EMBL" id="JNBR01000013">
    <property type="protein sequence ID" value="OQS01167.1"/>
    <property type="molecule type" value="Genomic_DNA"/>
</dbReference>
<dbReference type="Proteomes" id="UP000243579">
    <property type="component" value="Unassembled WGS sequence"/>
</dbReference>
<accession>A0A1V9ZT36</accession>
<dbReference type="AlphaFoldDB" id="A0A1V9ZT36"/>
<protein>
    <submittedName>
        <fullName evidence="2">Uncharacterized protein</fullName>
    </submittedName>
</protein>
<evidence type="ECO:0000313" key="2">
    <source>
        <dbReference type="EMBL" id="OQS01167.1"/>
    </source>
</evidence>
<reference evidence="2 3" key="1">
    <citation type="journal article" date="2014" name="Genome Biol. Evol.">
        <title>The secreted proteins of Achlya hypogyna and Thraustotheca clavata identify the ancestral oomycete secretome and reveal gene acquisitions by horizontal gene transfer.</title>
        <authorList>
            <person name="Misner I."/>
            <person name="Blouin N."/>
            <person name="Leonard G."/>
            <person name="Richards T.A."/>
            <person name="Lane C.E."/>
        </authorList>
    </citation>
    <scope>NUCLEOTIDE SEQUENCE [LARGE SCALE GENOMIC DNA]</scope>
    <source>
        <strain evidence="2 3">ATCC 48635</strain>
    </source>
</reference>
<gene>
    <name evidence="2" type="ORF">ACHHYP_01726</name>
</gene>